<protein>
    <recommendedName>
        <fullName evidence="4">Lipoprotein</fullName>
    </recommendedName>
</protein>
<comment type="caution">
    <text evidence="2">The sequence shown here is derived from an EMBL/GenBank/DDBJ whole genome shotgun (WGS) entry which is preliminary data.</text>
</comment>
<dbReference type="STRING" id="1219077.VAZ01S_016_00140"/>
<keyword evidence="3" id="KW-1185">Reference proteome</keyword>
<dbReference type="Proteomes" id="UP000016567">
    <property type="component" value="Unassembled WGS sequence"/>
</dbReference>
<gene>
    <name evidence="2" type="ORF">VAZ01S_016_00140</name>
</gene>
<evidence type="ECO:0000256" key="1">
    <source>
        <dbReference type="SAM" id="MobiDB-lite"/>
    </source>
</evidence>
<organism evidence="2 3">
    <name type="scientific">Vibrio azureus NBRC 104587</name>
    <dbReference type="NCBI Taxonomy" id="1219077"/>
    <lineage>
        <taxon>Bacteria</taxon>
        <taxon>Pseudomonadati</taxon>
        <taxon>Pseudomonadota</taxon>
        <taxon>Gammaproteobacteria</taxon>
        <taxon>Vibrionales</taxon>
        <taxon>Vibrionaceae</taxon>
        <taxon>Vibrio</taxon>
    </lineage>
</organism>
<evidence type="ECO:0008006" key="4">
    <source>
        <dbReference type="Google" id="ProtNLM"/>
    </source>
</evidence>
<feature type="region of interest" description="Disordered" evidence="1">
    <location>
        <begin position="72"/>
        <end position="97"/>
    </location>
</feature>
<sequence>MKLLKFVLIIGILLLITGYGHISIILGLFSALIYACTRNTSGSTNSFNSNKASTHDFETNEYDTKQSGFDSYCSDGSSHSGGGDSCGGGDSGGGGCD</sequence>
<reference evidence="2 3" key="1">
    <citation type="submission" date="2013-09" db="EMBL/GenBank/DDBJ databases">
        <title>Whole genome shotgun sequence of Vibrio azureus NBRC 104587.</title>
        <authorList>
            <person name="Isaki S."/>
            <person name="Hosoyama A."/>
            <person name="Numata M."/>
            <person name="Hashimoto M."/>
            <person name="Hosoyama Y."/>
            <person name="Tsuchikane K."/>
            <person name="Noguchi M."/>
            <person name="Hirakata S."/>
            <person name="Ichikawa N."/>
            <person name="Ohji S."/>
            <person name="Yamazoe A."/>
            <person name="Fujita N."/>
        </authorList>
    </citation>
    <scope>NUCLEOTIDE SEQUENCE [LARGE SCALE GENOMIC DNA]</scope>
    <source>
        <strain evidence="2 3">NBRC 104587</strain>
    </source>
</reference>
<name>U3AM47_9VIBR</name>
<dbReference type="AlphaFoldDB" id="U3AM47"/>
<evidence type="ECO:0000313" key="3">
    <source>
        <dbReference type="Proteomes" id="UP000016567"/>
    </source>
</evidence>
<dbReference type="RefSeq" id="WP_021708610.1">
    <property type="nucleotide sequence ID" value="NZ_BAOB01000071.1"/>
</dbReference>
<evidence type="ECO:0000313" key="2">
    <source>
        <dbReference type="EMBL" id="GAD74830.1"/>
    </source>
</evidence>
<dbReference type="EMBL" id="BATL01000016">
    <property type="protein sequence ID" value="GAD74830.1"/>
    <property type="molecule type" value="Genomic_DNA"/>
</dbReference>
<feature type="compositionally biased region" description="Gly residues" evidence="1">
    <location>
        <begin position="79"/>
        <end position="97"/>
    </location>
</feature>
<proteinExistence type="predicted"/>
<accession>U3AM47</accession>